<dbReference type="KEGG" id="ima:PO878_05375"/>
<dbReference type="InterPro" id="IPR036369">
    <property type="entry name" value="HIPIP_sf"/>
</dbReference>
<dbReference type="AlphaFoldDB" id="A0AAF0BX29"/>
<dbReference type="RefSeq" id="WP_272737671.1">
    <property type="nucleotide sequence ID" value="NZ_CP116942.1"/>
</dbReference>
<protein>
    <submittedName>
        <fullName evidence="1">Uncharacterized protein</fullName>
    </submittedName>
</protein>
<dbReference type="SUPFAM" id="SSF57652">
    <property type="entry name" value="HIPIP (high potential iron protein)"/>
    <property type="match status" value="1"/>
</dbReference>
<name>A0AAF0BX29_9ACTN</name>
<evidence type="ECO:0000313" key="1">
    <source>
        <dbReference type="EMBL" id="WCO68154.1"/>
    </source>
</evidence>
<organism evidence="1 2">
    <name type="scientific">Iamia majanohamensis</name>
    <dbReference type="NCBI Taxonomy" id="467976"/>
    <lineage>
        <taxon>Bacteria</taxon>
        <taxon>Bacillati</taxon>
        <taxon>Actinomycetota</taxon>
        <taxon>Acidimicrobiia</taxon>
        <taxon>Acidimicrobiales</taxon>
        <taxon>Iamiaceae</taxon>
        <taxon>Iamia</taxon>
    </lineage>
</organism>
<dbReference type="Proteomes" id="UP001216390">
    <property type="component" value="Chromosome"/>
</dbReference>
<proteinExistence type="predicted"/>
<gene>
    <name evidence="1" type="ORF">PO878_05375</name>
</gene>
<dbReference type="EMBL" id="CP116942">
    <property type="protein sequence ID" value="WCO68154.1"/>
    <property type="molecule type" value="Genomic_DNA"/>
</dbReference>
<dbReference type="GO" id="GO:0009055">
    <property type="term" value="F:electron transfer activity"/>
    <property type="evidence" value="ECO:0007669"/>
    <property type="project" value="InterPro"/>
</dbReference>
<sequence length="81" mass="9583">MSDYEIPPPEPKEIDEKLSMELQILASNAVLKGHPSGDEKCDNCLYYLDPTQEISYCWHQKLRILVGGEWWCQWWEEIPEE</sequence>
<dbReference type="GO" id="GO:0019646">
    <property type="term" value="P:aerobic electron transport chain"/>
    <property type="evidence" value="ECO:0007669"/>
    <property type="project" value="InterPro"/>
</dbReference>
<keyword evidence="2" id="KW-1185">Reference proteome</keyword>
<accession>A0AAF0BX29</accession>
<reference evidence="1" key="1">
    <citation type="submission" date="2023-01" db="EMBL/GenBank/DDBJ databases">
        <title>The diversity of Class Acidimicrobiia in South China Sea sediment environments and the proposal of Iamia marina sp. nov., a novel species of the genus Iamia.</title>
        <authorList>
            <person name="He Y."/>
            <person name="Tian X."/>
        </authorList>
    </citation>
    <scope>NUCLEOTIDE SEQUENCE</scope>
    <source>
        <strain evidence="1">DSM 19957</strain>
    </source>
</reference>
<evidence type="ECO:0000313" key="2">
    <source>
        <dbReference type="Proteomes" id="UP001216390"/>
    </source>
</evidence>